<organism evidence="2 3">
    <name type="scientific">Boothiomyces macroporosus</name>
    <dbReference type="NCBI Taxonomy" id="261099"/>
    <lineage>
        <taxon>Eukaryota</taxon>
        <taxon>Fungi</taxon>
        <taxon>Fungi incertae sedis</taxon>
        <taxon>Chytridiomycota</taxon>
        <taxon>Chytridiomycota incertae sedis</taxon>
        <taxon>Chytridiomycetes</taxon>
        <taxon>Rhizophydiales</taxon>
        <taxon>Terramycetaceae</taxon>
        <taxon>Boothiomyces</taxon>
    </lineage>
</organism>
<comment type="caution">
    <text evidence="2">The sequence shown here is derived from an EMBL/GenBank/DDBJ whole genome shotgun (WGS) entry which is preliminary data.</text>
</comment>
<proteinExistence type="predicted"/>
<evidence type="ECO:0000313" key="2">
    <source>
        <dbReference type="EMBL" id="KAJ3259556.1"/>
    </source>
</evidence>
<evidence type="ECO:0000256" key="1">
    <source>
        <dbReference type="SAM" id="MobiDB-lite"/>
    </source>
</evidence>
<dbReference type="Proteomes" id="UP001210925">
    <property type="component" value="Unassembled WGS sequence"/>
</dbReference>
<protein>
    <submittedName>
        <fullName evidence="2">Uncharacterized protein</fullName>
    </submittedName>
</protein>
<feature type="compositionally biased region" description="Low complexity" evidence="1">
    <location>
        <begin position="23"/>
        <end position="34"/>
    </location>
</feature>
<reference evidence="2" key="1">
    <citation type="submission" date="2020-05" db="EMBL/GenBank/DDBJ databases">
        <title>Phylogenomic resolution of chytrid fungi.</title>
        <authorList>
            <person name="Stajich J.E."/>
            <person name="Amses K."/>
            <person name="Simmons R."/>
            <person name="Seto K."/>
            <person name="Myers J."/>
            <person name="Bonds A."/>
            <person name="Quandt C.A."/>
            <person name="Barry K."/>
            <person name="Liu P."/>
            <person name="Grigoriev I."/>
            <person name="Longcore J.E."/>
            <person name="James T.Y."/>
        </authorList>
    </citation>
    <scope>NUCLEOTIDE SEQUENCE</scope>
    <source>
        <strain evidence="2">PLAUS21</strain>
    </source>
</reference>
<feature type="region of interest" description="Disordered" evidence="1">
    <location>
        <begin position="1"/>
        <end position="35"/>
    </location>
</feature>
<gene>
    <name evidence="2" type="ORF">HK103_002110</name>
</gene>
<dbReference type="AlphaFoldDB" id="A0AAD5Y6W3"/>
<name>A0AAD5Y6W3_9FUNG</name>
<keyword evidence="3" id="KW-1185">Reference proteome</keyword>
<sequence>MPRYNDYTIGNLSPGNSTGDQFPGTPGSSGGTSPLFLKLAHSRREKLTEPERADSVYSDAVPSASLIQSGFSSQQSNNLEKRDQLPKSIFEVSPNDVEANKEIHTDENYSSVQDELNSYPITEASADDEVPKTPQRPYTQENKNIHYVPPKMANEDLVTTPKASDYNTYSYSEGTHPTYKPETMHSYSQKTYPTYDPNNHQDYYYPTFNSNHPNVYRDLNPDSTYNSELHGPQHTNEVYANPRYSEYYDYVDQHNYPEAYDLQPNYSQNLDATGNQNHSKNLDYAGVKIQTHEGYNYDQQNYHYDPNYTALYEKIKDQEPPEDDLYPTSEAFLENFHSNMITGKNETLVSQDSVASMIVNEKEIKYMNALLNR</sequence>
<dbReference type="EMBL" id="JADGKB010000017">
    <property type="protein sequence ID" value="KAJ3259556.1"/>
    <property type="molecule type" value="Genomic_DNA"/>
</dbReference>
<evidence type="ECO:0000313" key="3">
    <source>
        <dbReference type="Proteomes" id="UP001210925"/>
    </source>
</evidence>
<feature type="compositionally biased region" description="Polar residues" evidence="1">
    <location>
        <begin position="8"/>
        <end position="20"/>
    </location>
</feature>
<accession>A0AAD5Y6W3</accession>